<feature type="compositionally biased region" description="Low complexity" evidence="2">
    <location>
        <begin position="86"/>
        <end position="99"/>
    </location>
</feature>
<reference evidence="4 5" key="1">
    <citation type="journal article" date="2016" name="Sci. Rep.">
        <title>The genome sequence of the outbreeding globe artichoke constructed de novo incorporating a phase-aware low-pass sequencing strategy of F1 progeny.</title>
        <authorList>
            <person name="Scaglione D."/>
            <person name="Reyes-Chin-Wo S."/>
            <person name="Acquadro A."/>
            <person name="Froenicke L."/>
            <person name="Portis E."/>
            <person name="Beitel C."/>
            <person name="Tirone M."/>
            <person name="Mauro R."/>
            <person name="Lo Monaco A."/>
            <person name="Mauromicale G."/>
            <person name="Faccioli P."/>
            <person name="Cattivelli L."/>
            <person name="Rieseberg L."/>
            <person name="Michelmore R."/>
            <person name="Lanteri S."/>
        </authorList>
    </citation>
    <scope>NUCLEOTIDE SEQUENCE [LARGE SCALE GENOMIC DNA]</scope>
    <source>
        <strain evidence="4">2C</strain>
    </source>
</reference>
<comment type="caution">
    <text evidence="4">The sequence shown here is derived from an EMBL/GenBank/DDBJ whole genome shotgun (WGS) entry which is preliminary data.</text>
</comment>
<sequence length="206" mass="23488">MGKRKRRIDRNKTPPSPASPTSYQKSSHSFGSTGGRPTSSSLMNIVERSPHAHHQSSTHHRHHNFNRALLSRVPRHYYNVQHSQRNTTNHSGTSTSHGKSTQRDDKPNWKFGHRPDSGFGYYAGRRDKASRRMDRIRSNPLVIDAISPEVMSMVCRLCQQRTGDYSVVAVLVCGHVYHADCLETRTHREDRRDPPCPLCTRPVVDN</sequence>
<feature type="region of interest" description="Disordered" evidence="2">
    <location>
        <begin position="82"/>
        <end position="112"/>
    </location>
</feature>
<proteinExistence type="predicted"/>
<dbReference type="SMART" id="SM00184">
    <property type="entry name" value="RING"/>
    <property type="match status" value="1"/>
</dbReference>
<dbReference type="Gramene" id="KVI01324">
    <property type="protein sequence ID" value="KVI01324"/>
    <property type="gene ID" value="Ccrd_020392"/>
</dbReference>
<keyword evidence="1" id="KW-0862">Zinc</keyword>
<name>A0A103Y2I5_CYNCS</name>
<dbReference type="Proteomes" id="UP000243975">
    <property type="component" value="Unassembled WGS sequence"/>
</dbReference>
<dbReference type="Gene3D" id="3.30.40.10">
    <property type="entry name" value="Zinc/RING finger domain, C3HC4 (zinc finger)"/>
    <property type="match status" value="1"/>
</dbReference>
<feature type="domain" description="RING-type" evidence="3">
    <location>
        <begin position="155"/>
        <end position="200"/>
    </location>
</feature>
<dbReference type="GO" id="GO:0008270">
    <property type="term" value="F:zinc ion binding"/>
    <property type="evidence" value="ECO:0007669"/>
    <property type="project" value="UniProtKB-KW"/>
</dbReference>
<keyword evidence="1" id="KW-0863">Zinc-finger</keyword>
<accession>A0A103Y2I5</accession>
<dbReference type="CDD" id="cd16448">
    <property type="entry name" value="RING-H2"/>
    <property type="match status" value="1"/>
</dbReference>
<protein>
    <submittedName>
        <fullName evidence="4">Zinc finger, RING/FYVE/PHD-type</fullName>
    </submittedName>
</protein>
<feature type="region of interest" description="Disordered" evidence="2">
    <location>
        <begin position="1"/>
        <end position="42"/>
    </location>
</feature>
<feature type="compositionally biased region" description="Polar residues" evidence="2">
    <location>
        <begin position="19"/>
        <end position="42"/>
    </location>
</feature>
<dbReference type="InterPro" id="IPR001841">
    <property type="entry name" value="Znf_RING"/>
</dbReference>
<keyword evidence="5" id="KW-1185">Reference proteome</keyword>
<evidence type="ECO:0000313" key="4">
    <source>
        <dbReference type="EMBL" id="KVI01324.1"/>
    </source>
</evidence>
<evidence type="ECO:0000256" key="1">
    <source>
        <dbReference type="PROSITE-ProRule" id="PRU00175"/>
    </source>
</evidence>
<dbReference type="PROSITE" id="PS50089">
    <property type="entry name" value="ZF_RING_2"/>
    <property type="match status" value="1"/>
</dbReference>
<dbReference type="SUPFAM" id="SSF57850">
    <property type="entry name" value="RING/U-box"/>
    <property type="match status" value="1"/>
</dbReference>
<evidence type="ECO:0000259" key="3">
    <source>
        <dbReference type="PROSITE" id="PS50089"/>
    </source>
</evidence>
<dbReference type="STRING" id="59895.A0A103Y2I5"/>
<dbReference type="EMBL" id="LEKV01003119">
    <property type="protein sequence ID" value="KVI01324.1"/>
    <property type="molecule type" value="Genomic_DNA"/>
</dbReference>
<dbReference type="PANTHER" id="PTHR31150">
    <property type="entry name" value="EXPRESSED PROTEIN"/>
    <property type="match status" value="1"/>
</dbReference>
<feature type="compositionally biased region" description="Basic and acidic residues" evidence="2">
    <location>
        <begin position="101"/>
        <end position="112"/>
    </location>
</feature>
<organism evidence="4 5">
    <name type="scientific">Cynara cardunculus var. scolymus</name>
    <name type="common">Globe artichoke</name>
    <name type="synonym">Cynara scolymus</name>
    <dbReference type="NCBI Taxonomy" id="59895"/>
    <lineage>
        <taxon>Eukaryota</taxon>
        <taxon>Viridiplantae</taxon>
        <taxon>Streptophyta</taxon>
        <taxon>Embryophyta</taxon>
        <taxon>Tracheophyta</taxon>
        <taxon>Spermatophyta</taxon>
        <taxon>Magnoliopsida</taxon>
        <taxon>eudicotyledons</taxon>
        <taxon>Gunneridae</taxon>
        <taxon>Pentapetalae</taxon>
        <taxon>asterids</taxon>
        <taxon>campanulids</taxon>
        <taxon>Asterales</taxon>
        <taxon>Asteraceae</taxon>
        <taxon>Carduoideae</taxon>
        <taxon>Cardueae</taxon>
        <taxon>Carduinae</taxon>
        <taxon>Cynara</taxon>
    </lineage>
</organism>
<dbReference type="OMA" id="TRTHRED"/>
<dbReference type="Pfam" id="PF13639">
    <property type="entry name" value="zf-RING_2"/>
    <property type="match status" value="1"/>
</dbReference>
<dbReference type="PANTHER" id="PTHR31150:SF6">
    <property type="entry name" value="ZINC ION BINDING PROTEIN"/>
    <property type="match status" value="1"/>
</dbReference>
<evidence type="ECO:0000256" key="2">
    <source>
        <dbReference type="SAM" id="MobiDB-lite"/>
    </source>
</evidence>
<dbReference type="InterPro" id="IPR013083">
    <property type="entry name" value="Znf_RING/FYVE/PHD"/>
</dbReference>
<gene>
    <name evidence="4" type="ORF">Ccrd_020392</name>
</gene>
<evidence type="ECO:0000313" key="5">
    <source>
        <dbReference type="Proteomes" id="UP000243975"/>
    </source>
</evidence>
<keyword evidence="1" id="KW-0479">Metal-binding</keyword>
<dbReference type="AlphaFoldDB" id="A0A103Y2I5"/>